<proteinExistence type="predicted"/>
<organism evidence="4 5">
    <name type="scientific">Proteobacteria bacterium 228</name>
    <dbReference type="NCBI Taxonomy" id="2083153"/>
    <lineage>
        <taxon>Bacteria</taxon>
        <taxon>Pseudomonadati</taxon>
        <taxon>Pseudomonadota</taxon>
    </lineage>
</organism>
<evidence type="ECO:0000256" key="1">
    <source>
        <dbReference type="PROSITE-ProRule" id="PRU00409"/>
    </source>
</evidence>
<feature type="domain" description="ATP-grasp" evidence="2">
    <location>
        <begin position="327"/>
        <end position="571"/>
    </location>
</feature>
<dbReference type="Gene3D" id="3.30.470.20">
    <property type="entry name" value="ATP-grasp fold, B domain"/>
    <property type="match status" value="2"/>
</dbReference>
<dbReference type="GO" id="GO:0005737">
    <property type="term" value="C:cytoplasm"/>
    <property type="evidence" value="ECO:0007669"/>
    <property type="project" value="TreeGrafter"/>
</dbReference>
<dbReference type="SUPFAM" id="SSF56059">
    <property type="entry name" value="Glutathione synthetase ATP-binding domain-like"/>
    <property type="match status" value="1"/>
</dbReference>
<dbReference type="EMBL" id="PRLP01000017">
    <property type="protein sequence ID" value="PPC78308.1"/>
    <property type="molecule type" value="Genomic_DNA"/>
</dbReference>
<evidence type="ECO:0000259" key="2">
    <source>
        <dbReference type="PROSITE" id="PS50975"/>
    </source>
</evidence>
<dbReference type="PROSITE" id="PS50975">
    <property type="entry name" value="ATP_GRASP"/>
    <property type="match status" value="1"/>
</dbReference>
<dbReference type="GO" id="GO:0009432">
    <property type="term" value="P:SOS response"/>
    <property type="evidence" value="ECO:0007669"/>
    <property type="project" value="TreeGrafter"/>
</dbReference>
<gene>
    <name evidence="4" type="primary">ngg</name>
    <name evidence="4" type="ORF">C4K68_06085</name>
</gene>
<dbReference type="GO" id="GO:0018169">
    <property type="term" value="F:ribosomal S6-glutamic acid ligase activity"/>
    <property type="evidence" value="ECO:0007669"/>
    <property type="project" value="TreeGrafter"/>
</dbReference>
<evidence type="ECO:0000259" key="3">
    <source>
        <dbReference type="PROSITE" id="PS51186"/>
    </source>
</evidence>
<dbReference type="InterPro" id="IPR016181">
    <property type="entry name" value="Acyl_CoA_acyltransferase"/>
</dbReference>
<keyword evidence="1" id="KW-0067">ATP-binding</keyword>
<dbReference type="Pfam" id="PF00583">
    <property type="entry name" value="Acetyltransf_1"/>
    <property type="match status" value="1"/>
</dbReference>
<dbReference type="GO" id="GO:0016747">
    <property type="term" value="F:acyltransferase activity, transferring groups other than amino-acyl groups"/>
    <property type="evidence" value="ECO:0007669"/>
    <property type="project" value="InterPro"/>
</dbReference>
<dbReference type="PANTHER" id="PTHR21621">
    <property type="entry name" value="RIBOSOMAL PROTEIN S6 MODIFICATION PROTEIN"/>
    <property type="match status" value="1"/>
</dbReference>
<dbReference type="SUPFAM" id="SSF55729">
    <property type="entry name" value="Acyl-CoA N-acyltransferases (Nat)"/>
    <property type="match status" value="1"/>
</dbReference>
<accession>A0A2S5KU87</accession>
<dbReference type="PANTHER" id="PTHR21621:SF0">
    <property type="entry name" value="BETA-CITRYLGLUTAMATE SYNTHASE B-RELATED"/>
    <property type="match status" value="1"/>
</dbReference>
<dbReference type="InterPro" id="IPR017534">
    <property type="entry name" value="GNAT-acetyltransferase"/>
</dbReference>
<reference evidence="4 5" key="1">
    <citation type="submission" date="2018-02" db="EMBL/GenBank/DDBJ databases">
        <title>novel marine gammaproteobacteria from coastal saline agro ecosystem.</title>
        <authorList>
            <person name="Krishnan R."/>
            <person name="Ramesh Kumar N."/>
        </authorList>
    </citation>
    <scope>NUCLEOTIDE SEQUENCE [LARGE SCALE GENOMIC DNA]</scope>
    <source>
        <strain evidence="4 5">228</strain>
    </source>
</reference>
<protein>
    <submittedName>
        <fullName evidence="4">N-acetylglutaminylglutamine synthetase</fullName>
    </submittedName>
</protein>
<dbReference type="Gene3D" id="3.40.630.30">
    <property type="match status" value="1"/>
</dbReference>
<dbReference type="InterPro" id="IPR000182">
    <property type="entry name" value="GNAT_dom"/>
</dbReference>
<feature type="domain" description="N-acetyltransferase" evidence="3">
    <location>
        <begin position="108"/>
        <end position="258"/>
    </location>
</feature>
<dbReference type="InterPro" id="IPR013651">
    <property type="entry name" value="ATP-grasp_RimK-type"/>
</dbReference>
<comment type="caution">
    <text evidence="4">The sequence shown here is derived from an EMBL/GenBank/DDBJ whole genome shotgun (WGS) entry which is preliminary data.</text>
</comment>
<name>A0A2S5KU87_9PROT</name>
<keyword evidence="1" id="KW-0547">Nucleotide-binding</keyword>
<dbReference type="Pfam" id="PF08443">
    <property type="entry name" value="RimK"/>
    <property type="match status" value="1"/>
</dbReference>
<dbReference type="Proteomes" id="UP000238196">
    <property type="component" value="Unassembled WGS sequence"/>
</dbReference>
<evidence type="ECO:0000313" key="4">
    <source>
        <dbReference type="EMBL" id="PPC78308.1"/>
    </source>
</evidence>
<dbReference type="OrthoDB" id="9803907at2"/>
<dbReference type="GO" id="GO:0046872">
    <property type="term" value="F:metal ion binding"/>
    <property type="evidence" value="ECO:0007669"/>
    <property type="project" value="InterPro"/>
</dbReference>
<evidence type="ECO:0000313" key="5">
    <source>
        <dbReference type="Proteomes" id="UP000238196"/>
    </source>
</evidence>
<dbReference type="GO" id="GO:0005524">
    <property type="term" value="F:ATP binding"/>
    <property type="evidence" value="ECO:0007669"/>
    <property type="project" value="UniProtKB-UniRule"/>
</dbReference>
<dbReference type="PROSITE" id="PS51186">
    <property type="entry name" value="GNAT"/>
    <property type="match status" value="1"/>
</dbReference>
<sequence>MLRRRQPSYAHLQAARHRGHAQAPAIKPNVSLHCGWGRLLFGHTFVNEQELAATLLEESQGERDIAFYVARPHVVVSHDPQRLFLDPSDSYRLWLSEYQPKRDRVKGVRVRRLRTLADIEQVNAIYQRCRMQPLDVDVVMDKRNSQEQLYLLAEDGHTGAVLGAVLGLNHALAFNDPESGSSLWSLAVDPGCQMPQVGETLVRHLAEKMQTRGCHYLDLSVLHTNQAAISLYQRLGFRQIQTFAVKKKNAINQALYTDTSPLDVLNPYARIIVDEAISRGIHVDVEDAEHNIFTLSWGGRRIRCHESLSDLTPATAMTLCQNKWLTQRCLQRAGLKTPAGVMLDDDQDPAVLFDTLGSRLVVKPHDGEQGKGIAVDVRDAETLRAAVETALRYSSQVLIEPFCQGDDLRVLVINDEVVAAAVRRPATICGTGQHSIAELIERTSRRRAAMTGGESTIPMDGETRRCVEAAGYRLEDVLAEGRSLAVRKTANLHTGGTLEDVTTVLHPALCEAALRAARALQIPVTGIDMLVPDPTLPDYVLIEANERPGLANHEPHPTAQRFIDMLFPTTRQH</sequence>
<dbReference type="AlphaFoldDB" id="A0A2S5KU87"/>
<dbReference type="NCBIfam" id="TIGR03103">
    <property type="entry name" value="trio_acet_GNAT"/>
    <property type="match status" value="1"/>
</dbReference>
<dbReference type="InterPro" id="IPR011761">
    <property type="entry name" value="ATP-grasp"/>
</dbReference>